<dbReference type="PANTHER" id="PTHR43875:SF1">
    <property type="entry name" value="OSMOPROTECTIVE COMPOUNDS UPTAKE ATP-BINDING PROTEIN GGTA"/>
    <property type="match status" value="1"/>
</dbReference>
<proteinExistence type="inferred from homology"/>
<evidence type="ECO:0000259" key="7">
    <source>
        <dbReference type="PROSITE" id="PS50893"/>
    </source>
</evidence>
<dbReference type="GO" id="GO:0055052">
    <property type="term" value="C:ATP-binding cassette (ABC) transporter complex, substrate-binding subunit-containing"/>
    <property type="evidence" value="ECO:0007669"/>
    <property type="project" value="TreeGrafter"/>
</dbReference>
<evidence type="ECO:0000256" key="6">
    <source>
        <dbReference type="ARBA" id="ARBA00022840"/>
    </source>
</evidence>
<evidence type="ECO:0000256" key="5">
    <source>
        <dbReference type="ARBA" id="ARBA00022741"/>
    </source>
</evidence>
<reference evidence="8 9" key="1">
    <citation type="submission" date="2019-06" db="EMBL/GenBank/DDBJ databases">
        <title>Sorghum-associated microbial communities from plants grown in Nebraska, USA.</title>
        <authorList>
            <person name="Schachtman D."/>
        </authorList>
    </citation>
    <scope>NUCLEOTIDE SEQUENCE [LARGE SCALE GENOMIC DNA]</scope>
    <source>
        <strain evidence="8 9">1225</strain>
    </source>
</reference>
<accession>A0A561Q0W0</accession>
<dbReference type="Gene3D" id="3.40.50.300">
    <property type="entry name" value="P-loop containing nucleotide triphosphate hydrolases"/>
    <property type="match status" value="1"/>
</dbReference>
<evidence type="ECO:0000256" key="4">
    <source>
        <dbReference type="ARBA" id="ARBA00022519"/>
    </source>
</evidence>
<dbReference type="FunFam" id="3.40.50.300:FF:000042">
    <property type="entry name" value="Maltose/maltodextrin ABC transporter, ATP-binding protein"/>
    <property type="match status" value="1"/>
</dbReference>
<dbReference type="Proteomes" id="UP000320653">
    <property type="component" value="Unassembled WGS sequence"/>
</dbReference>
<dbReference type="InterPro" id="IPR012340">
    <property type="entry name" value="NA-bd_OB-fold"/>
</dbReference>
<keyword evidence="9" id="KW-1185">Reference proteome</keyword>
<comment type="subcellular location">
    <subcellularLocation>
        <location evidence="1">Cell inner membrane</location>
        <topology evidence="1">Peripheral membrane protein</topology>
    </subcellularLocation>
</comment>
<evidence type="ECO:0000313" key="8">
    <source>
        <dbReference type="EMBL" id="TWF44011.1"/>
    </source>
</evidence>
<dbReference type="SUPFAM" id="SSF52540">
    <property type="entry name" value="P-loop containing nucleoside triphosphate hydrolases"/>
    <property type="match status" value="1"/>
</dbReference>
<dbReference type="InterPro" id="IPR017871">
    <property type="entry name" value="ABC_transporter-like_CS"/>
</dbReference>
<gene>
    <name evidence="8" type="ORF">FHW37_11615</name>
</gene>
<dbReference type="Pfam" id="PF00005">
    <property type="entry name" value="ABC_tran"/>
    <property type="match status" value="1"/>
</dbReference>
<dbReference type="Gene3D" id="2.40.50.100">
    <property type="match status" value="1"/>
</dbReference>
<dbReference type="GO" id="GO:0016887">
    <property type="term" value="F:ATP hydrolysis activity"/>
    <property type="evidence" value="ECO:0007669"/>
    <property type="project" value="InterPro"/>
</dbReference>
<dbReference type="Gene3D" id="2.40.50.140">
    <property type="entry name" value="Nucleic acid-binding proteins"/>
    <property type="match status" value="1"/>
</dbReference>
<dbReference type="AlphaFoldDB" id="A0A561Q0W0"/>
<dbReference type="InterPro" id="IPR003593">
    <property type="entry name" value="AAA+_ATPase"/>
</dbReference>
<keyword evidence="4" id="KW-0997">Cell inner membrane</keyword>
<dbReference type="RefSeq" id="WP_145643388.1">
    <property type="nucleotide sequence ID" value="NZ_VIWP01000016.1"/>
</dbReference>
<dbReference type="OrthoDB" id="9802264at2"/>
<keyword evidence="3" id="KW-0813">Transport</keyword>
<keyword evidence="6 8" id="KW-0067">ATP-binding</keyword>
<evidence type="ECO:0000256" key="1">
    <source>
        <dbReference type="ARBA" id="ARBA00004417"/>
    </source>
</evidence>
<dbReference type="InterPro" id="IPR008995">
    <property type="entry name" value="Mo/tungstate-bd_C_term_dom"/>
</dbReference>
<keyword evidence="4" id="KW-1003">Cell membrane</keyword>
<sequence length="383" mass="41718">MASITVSDISKAFSGQPILRDVSLDIRDGEFLSLVGPSGCGKSTLLRIIAGLEEQDHGSVEIGGRSVDAERPGRRDVAMVFQSYALYPHLSVYDNMAAPLRQRSLTQFQRGFGLARLLPKARRKEAEFRREIEATATMLGISGLLQRKPAQLSGGQRQRVALGRAIVRHPKAFLMDEPLSNLDAKLRDTVRAEISALHRRLGATFLYVTHDQAEAMTMSDRIAIIMEGQVLQIGAPSDVYHDPADLRVARFIGSPRINVLAGEIDGSGRAVLLGRAFDLDIAPPAHGKVQLAFRPHDAGLCNADTAQLVGTISHIENLGSDILIHLALPGSEEPVIIRESHETAIHRRLGDSVGLKLDSKKLLVFDETTGKRLRTPAQTETAS</sequence>
<dbReference type="GO" id="GO:0140359">
    <property type="term" value="F:ABC-type transporter activity"/>
    <property type="evidence" value="ECO:0007669"/>
    <property type="project" value="UniProtKB-ARBA"/>
</dbReference>
<dbReference type="PROSITE" id="PS50893">
    <property type="entry name" value="ABC_TRANSPORTER_2"/>
    <property type="match status" value="1"/>
</dbReference>
<evidence type="ECO:0000256" key="3">
    <source>
        <dbReference type="ARBA" id="ARBA00022448"/>
    </source>
</evidence>
<organism evidence="8 9">
    <name type="scientific">Neorhizobium alkalisoli</name>
    <dbReference type="NCBI Taxonomy" id="528178"/>
    <lineage>
        <taxon>Bacteria</taxon>
        <taxon>Pseudomonadati</taxon>
        <taxon>Pseudomonadota</taxon>
        <taxon>Alphaproteobacteria</taxon>
        <taxon>Hyphomicrobiales</taxon>
        <taxon>Rhizobiaceae</taxon>
        <taxon>Rhizobium/Agrobacterium group</taxon>
        <taxon>Neorhizobium</taxon>
    </lineage>
</organism>
<name>A0A561Q0W0_9HYPH</name>
<dbReference type="Pfam" id="PF08402">
    <property type="entry name" value="TOBE_2"/>
    <property type="match status" value="1"/>
</dbReference>
<comment type="caution">
    <text evidence="8">The sequence shown here is derived from an EMBL/GenBank/DDBJ whole genome shotgun (WGS) entry which is preliminary data.</text>
</comment>
<feature type="domain" description="ABC transporter" evidence="7">
    <location>
        <begin position="4"/>
        <end position="252"/>
    </location>
</feature>
<dbReference type="InterPro" id="IPR027417">
    <property type="entry name" value="P-loop_NTPase"/>
</dbReference>
<comment type="similarity">
    <text evidence="2">Belongs to the ABC transporter superfamily.</text>
</comment>
<dbReference type="GO" id="GO:0005524">
    <property type="term" value="F:ATP binding"/>
    <property type="evidence" value="ECO:0007669"/>
    <property type="project" value="UniProtKB-KW"/>
</dbReference>
<dbReference type="InterPro" id="IPR003439">
    <property type="entry name" value="ABC_transporter-like_ATP-bd"/>
</dbReference>
<dbReference type="PANTHER" id="PTHR43875">
    <property type="entry name" value="MALTODEXTRIN IMPORT ATP-BINDING PROTEIN MSMX"/>
    <property type="match status" value="1"/>
</dbReference>
<evidence type="ECO:0000313" key="9">
    <source>
        <dbReference type="Proteomes" id="UP000320653"/>
    </source>
</evidence>
<dbReference type="EMBL" id="VIWP01000016">
    <property type="protein sequence ID" value="TWF44011.1"/>
    <property type="molecule type" value="Genomic_DNA"/>
</dbReference>
<keyword evidence="4" id="KW-0472">Membrane</keyword>
<dbReference type="PROSITE" id="PS00211">
    <property type="entry name" value="ABC_TRANSPORTER_1"/>
    <property type="match status" value="1"/>
</dbReference>
<dbReference type="InterPro" id="IPR013611">
    <property type="entry name" value="Transp-assoc_OB_typ2"/>
</dbReference>
<evidence type="ECO:0000256" key="2">
    <source>
        <dbReference type="ARBA" id="ARBA00005417"/>
    </source>
</evidence>
<dbReference type="SMART" id="SM00382">
    <property type="entry name" value="AAA"/>
    <property type="match status" value="1"/>
</dbReference>
<dbReference type="SUPFAM" id="SSF50331">
    <property type="entry name" value="MOP-like"/>
    <property type="match status" value="1"/>
</dbReference>
<protein>
    <submittedName>
        <fullName evidence="8">Carbohydrate ABC transporter ATP-binding protein (CUT1 family)</fullName>
    </submittedName>
</protein>
<keyword evidence="5" id="KW-0547">Nucleotide-binding</keyword>
<dbReference type="InterPro" id="IPR047641">
    <property type="entry name" value="ABC_transpr_MalK/UgpC-like"/>
</dbReference>